<dbReference type="AlphaFoldDB" id="A0AB94IV39"/>
<organism evidence="2 3">
    <name type="scientific">Neobacillus vireti LMG 21834</name>
    <dbReference type="NCBI Taxonomy" id="1131730"/>
    <lineage>
        <taxon>Bacteria</taxon>
        <taxon>Bacillati</taxon>
        <taxon>Bacillota</taxon>
        <taxon>Bacilli</taxon>
        <taxon>Bacillales</taxon>
        <taxon>Bacillaceae</taxon>
        <taxon>Neobacillus</taxon>
    </lineage>
</organism>
<keyword evidence="3" id="KW-1185">Reference proteome</keyword>
<dbReference type="InterPro" id="IPR012338">
    <property type="entry name" value="Beta-lactam/transpept-like"/>
</dbReference>
<comment type="caution">
    <text evidence="2">The sequence shown here is derived from an EMBL/GenBank/DDBJ whole genome shotgun (WGS) entry which is preliminary data.</text>
</comment>
<protein>
    <submittedName>
        <fullName evidence="2">Penicillin-binding protein</fullName>
    </submittedName>
</protein>
<dbReference type="RefSeq" id="WP_024026384.1">
    <property type="nucleotide sequence ID" value="NZ_ALAN01000008.1"/>
</dbReference>
<dbReference type="Gene3D" id="3.40.710.10">
    <property type="entry name" value="DD-peptidase/beta-lactamase superfamily"/>
    <property type="match status" value="1"/>
</dbReference>
<feature type="domain" description="Beta-lactamase-related" evidence="1">
    <location>
        <begin position="8"/>
        <end position="326"/>
    </location>
</feature>
<proteinExistence type="predicted"/>
<evidence type="ECO:0000259" key="1">
    <source>
        <dbReference type="Pfam" id="PF00144"/>
    </source>
</evidence>
<dbReference type="PANTHER" id="PTHR46825:SF12">
    <property type="entry name" value="PENICILLIN-BINDING PROTEIN 4"/>
    <property type="match status" value="1"/>
</dbReference>
<dbReference type="SUPFAM" id="SSF56601">
    <property type="entry name" value="beta-lactamase/transpeptidase-like"/>
    <property type="match status" value="1"/>
</dbReference>
<name>A0AB94IV39_9BACI</name>
<gene>
    <name evidence="2" type="ORF">BAVI_00775</name>
</gene>
<dbReference type="EMBL" id="ALAN01000008">
    <property type="protein sequence ID" value="ETI70888.1"/>
    <property type="molecule type" value="Genomic_DNA"/>
</dbReference>
<accession>A0AB94IV39</accession>
<dbReference type="Pfam" id="PF00144">
    <property type="entry name" value="Beta-lactamase"/>
    <property type="match status" value="1"/>
</dbReference>
<evidence type="ECO:0000313" key="3">
    <source>
        <dbReference type="Proteomes" id="UP000018877"/>
    </source>
</evidence>
<dbReference type="PANTHER" id="PTHR46825">
    <property type="entry name" value="D-ALANYL-D-ALANINE-CARBOXYPEPTIDASE/ENDOPEPTIDASE AMPH"/>
    <property type="match status" value="1"/>
</dbReference>
<evidence type="ECO:0000313" key="2">
    <source>
        <dbReference type="EMBL" id="ETI70888.1"/>
    </source>
</evidence>
<dbReference type="Proteomes" id="UP000018877">
    <property type="component" value="Unassembled WGS sequence"/>
</dbReference>
<reference evidence="2 3" key="1">
    <citation type="journal article" date="2014" name="Environ. Microbiol.">
        <title>The nitrate-ammonifying and nosZ-carrying bacterium Bacillus vireti is a potent source and sink for nitric and nitrous oxide under high nitrate conditions.</title>
        <authorList>
            <person name="Mania D."/>
            <person name="Heylen K."/>
            <person name="van Spanning R.J."/>
            <person name="Frostegard A."/>
        </authorList>
    </citation>
    <scope>NUCLEOTIDE SEQUENCE [LARGE SCALE GENOMIC DNA]</scope>
    <source>
        <strain evidence="2 3">LMG 21834</strain>
    </source>
</reference>
<dbReference type="InterPro" id="IPR050491">
    <property type="entry name" value="AmpC-like"/>
</dbReference>
<sequence>MKLKNINICERMEHYIVAGLSIALIDKGQINMTAGFGVLEAGTTNIVNSNSIFNACSISKFVTSMLVMKLTEQGVFDLDEDVNNRLSSWKVPENEFTQKNKVTLRRLLSHQSGVTDPDGSFAELNFTQGFPVMVDLLEGRTPYCNVPINVMYEPGSDFQYSDAGFCIIQLLIEDSFGKPFYEVMNEHIFEPLNLKNSSFPQTISKARREDFSCGHKNGKIVNVKYPIYPYPAASGLWTTPSDLAILVIEFMRSLRGESEIGLSASMAKEMINPQGCKAWTGLGVFLDGSKHEIEISSLGWGVGFQCMMVAYPYLETGAVIMTNTDLGVHQLKSIIGEVYNSLIFFNI</sequence>
<dbReference type="InterPro" id="IPR001466">
    <property type="entry name" value="Beta-lactam-related"/>
</dbReference>